<organism evidence="2 3">
    <name type="scientific">Armillaria ostoyae</name>
    <name type="common">Armillaria root rot fungus</name>
    <dbReference type="NCBI Taxonomy" id="47428"/>
    <lineage>
        <taxon>Eukaryota</taxon>
        <taxon>Fungi</taxon>
        <taxon>Dikarya</taxon>
        <taxon>Basidiomycota</taxon>
        <taxon>Agaricomycotina</taxon>
        <taxon>Agaricomycetes</taxon>
        <taxon>Agaricomycetidae</taxon>
        <taxon>Agaricales</taxon>
        <taxon>Marasmiineae</taxon>
        <taxon>Physalacriaceae</taxon>
        <taxon>Armillaria</taxon>
    </lineage>
</organism>
<evidence type="ECO:0000313" key="2">
    <source>
        <dbReference type="EMBL" id="SJL04156.1"/>
    </source>
</evidence>
<dbReference type="OrthoDB" id="3229878at2759"/>
<proteinExistence type="predicted"/>
<evidence type="ECO:0000256" key="1">
    <source>
        <dbReference type="SAM" id="MobiDB-lite"/>
    </source>
</evidence>
<sequence length="506" mass="57790">MYEPTATTTHCSSWNYDSYPEGLGLEVLREVPPANCDPADFEKWSRQLAGHLDDELKEYKMEERHCGMHEVSDDYYISHDQPEYDVFIERSYEIDLDNPVFHINHTPMFRLDCMPSSDDFCRFISWDHYGERSYVEDMPERHRYEANWHPSPPETSDEQLEAYKRLEATITGEGDISPLAMSVVSRTRIRLLEALIGRTMEGSLVTRYRIFNLDNIPSRDSFTEKILCTLYTFAFTALSSCKYRTPWEPNVFCDYPAKVSEEHSLAVWLRENLCVFTWTHLYDEPNLKAAVVAITTCLRSQSPASNSFGVAFSLFHCVIVELEGETGKVTHTGALDFLPSWYAYSPSTPGITALARLSEYLDHLSLGHPDVAVWTTKPLHTPLPLEMLTRISEYINDSTTLLAYARASVQTRAACQAMLMTPWVKDLQLVAVHPDSVLGDGSSPSARGVEVEGDDDEKDEDEDEFDFLYNAKFFTQILDEKHSDSVFTVLTKQNQEVFDGVSSHEY</sequence>
<dbReference type="EMBL" id="FUEG01000004">
    <property type="protein sequence ID" value="SJL04156.1"/>
    <property type="molecule type" value="Genomic_DNA"/>
</dbReference>
<name>A0A284R611_ARMOS</name>
<evidence type="ECO:0000313" key="3">
    <source>
        <dbReference type="Proteomes" id="UP000219338"/>
    </source>
</evidence>
<dbReference type="Proteomes" id="UP000219338">
    <property type="component" value="Unassembled WGS sequence"/>
</dbReference>
<dbReference type="AlphaFoldDB" id="A0A284R611"/>
<dbReference type="OMA" id="WTHLYDE"/>
<protein>
    <recommendedName>
        <fullName evidence="4">F-box domain-containing protein</fullName>
    </recommendedName>
</protein>
<dbReference type="STRING" id="47428.A0A284R611"/>
<gene>
    <name evidence="2" type="ORF">ARMOST_07516</name>
</gene>
<feature type="region of interest" description="Disordered" evidence="1">
    <location>
        <begin position="440"/>
        <end position="461"/>
    </location>
</feature>
<reference evidence="3" key="1">
    <citation type="journal article" date="2017" name="Nat. Ecol. Evol.">
        <title>Genome expansion and lineage-specific genetic innovations in the forest pathogenic fungi Armillaria.</title>
        <authorList>
            <person name="Sipos G."/>
            <person name="Prasanna A.N."/>
            <person name="Walter M.C."/>
            <person name="O'Connor E."/>
            <person name="Balint B."/>
            <person name="Krizsan K."/>
            <person name="Kiss B."/>
            <person name="Hess J."/>
            <person name="Varga T."/>
            <person name="Slot J."/>
            <person name="Riley R."/>
            <person name="Boka B."/>
            <person name="Rigling D."/>
            <person name="Barry K."/>
            <person name="Lee J."/>
            <person name="Mihaltcheva S."/>
            <person name="LaButti K."/>
            <person name="Lipzen A."/>
            <person name="Waldron R."/>
            <person name="Moloney N.M."/>
            <person name="Sperisen C."/>
            <person name="Kredics L."/>
            <person name="Vagvoelgyi C."/>
            <person name="Patrignani A."/>
            <person name="Fitzpatrick D."/>
            <person name="Nagy I."/>
            <person name="Doyle S."/>
            <person name="Anderson J.B."/>
            <person name="Grigoriev I.V."/>
            <person name="Gueldener U."/>
            <person name="Muensterkoetter M."/>
            <person name="Nagy L.G."/>
        </authorList>
    </citation>
    <scope>NUCLEOTIDE SEQUENCE [LARGE SCALE GENOMIC DNA]</scope>
    <source>
        <strain evidence="3">C18/9</strain>
    </source>
</reference>
<evidence type="ECO:0008006" key="4">
    <source>
        <dbReference type="Google" id="ProtNLM"/>
    </source>
</evidence>
<accession>A0A284R611</accession>
<keyword evidence="3" id="KW-1185">Reference proteome</keyword>
<feature type="compositionally biased region" description="Acidic residues" evidence="1">
    <location>
        <begin position="451"/>
        <end position="461"/>
    </location>
</feature>